<feature type="transmembrane region" description="Helical" evidence="6">
    <location>
        <begin position="295"/>
        <end position="319"/>
    </location>
</feature>
<keyword evidence="4" id="KW-0175">Coiled coil</keyword>
<dbReference type="SUPFAM" id="SSF56645">
    <property type="entry name" value="Acyl-CoA dehydrogenase NM domain-like"/>
    <property type="match status" value="1"/>
</dbReference>
<dbReference type="Pfam" id="PF02771">
    <property type="entry name" value="Acyl-CoA_dh_N"/>
    <property type="match status" value="1"/>
</dbReference>
<keyword evidence="6" id="KW-0812">Transmembrane</keyword>
<name>A0AAD8YR01_9TELE</name>
<dbReference type="Gene3D" id="2.40.110.10">
    <property type="entry name" value="Butyryl-CoA Dehydrogenase, subunit A, domain 2"/>
    <property type="match status" value="1"/>
</dbReference>
<keyword evidence="9" id="KW-1185">Reference proteome</keyword>
<dbReference type="Proteomes" id="UP001239994">
    <property type="component" value="Unassembled WGS sequence"/>
</dbReference>
<keyword evidence="6" id="KW-0472">Membrane</keyword>
<dbReference type="EMBL" id="JAROKS010000026">
    <property type="protein sequence ID" value="KAK1785257.1"/>
    <property type="molecule type" value="Genomic_DNA"/>
</dbReference>
<evidence type="ECO:0000256" key="3">
    <source>
        <dbReference type="ARBA" id="ARBA00022827"/>
    </source>
</evidence>
<comment type="caution">
    <text evidence="8">The sequence shown here is derived from an EMBL/GenBank/DDBJ whole genome shotgun (WGS) entry which is preliminary data.</text>
</comment>
<evidence type="ECO:0000313" key="8">
    <source>
        <dbReference type="EMBL" id="KAK1785257.1"/>
    </source>
</evidence>
<accession>A0AAD8YR01</accession>
<keyword evidence="6" id="KW-1133">Transmembrane helix</keyword>
<dbReference type="AlphaFoldDB" id="A0AAD8YR01"/>
<protein>
    <recommendedName>
        <fullName evidence="7">Acyl-CoA dehydrogenase/oxidase N-terminal domain-containing protein</fullName>
    </recommendedName>
</protein>
<evidence type="ECO:0000313" key="9">
    <source>
        <dbReference type="Proteomes" id="UP001239994"/>
    </source>
</evidence>
<dbReference type="InterPro" id="IPR009100">
    <property type="entry name" value="AcylCoA_DH/oxidase_NM_dom_sf"/>
</dbReference>
<evidence type="ECO:0000256" key="6">
    <source>
        <dbReference type="SAM" id="Phobius"/>
    </source>
</evidence>
<evidence type="ECO:0000256" key="2">
    <source>
        <dbReference type="ARBA" id="ARBA00022630"/>
    </source>
</evidence>
<comment type="cofactor">
    <cofactor evidence="1">
        <name>FAD</name>
        <dbReference type="ChEBI" id="CHEBI:57692"/>
    </cofactor>
</comment>
<keyword evidence="3" id="KW-0274">FAD</keyword>
<dbReference type="PANTHER" id="PTHR43884:SF12">
    <property type="entry name" value="ISOVALERYL-COA DEHYDROGENASE, MITOCHONDRIAL-RELATED"/>
    <property type="match status" value="1"/>
</dbReference>
<feature type="domain" description="Acyl-CoA dehydrogenase/oxidase N-terminal" evidence="7">
    <location>
        <begin position="632"/>
        <end position="713"/>
    </location>
</feature>
<sequence length="812" mass="90143">MLQEQKDLNEEVLTVFYYTIFGVIGVIFVLWIYNVGLKAEGFPKRKRQWEVVLRREGFTTGDSSALYSKHFKLEAFDRQVSTRITQSSGLFYALPASSTGLKARLSEALTRVENLEQKIRNAKDQERRAKNIGAGITILLQVSYCSDDAISGLDLLIRASKMRSEKVPVLSLDELMLPYPCRMLHATHVVQINRLKSSGRLQTTVHGTSTSLCTTERNSSTDIQAGEKEETNVSQINNGAQERMKQLVKEKGTGQRVKCGISRGLDEAMGAWLKCGVRWLKAKVKNQYRKPKNTFTGTVFVVLLLTRAAFTSGIAAGFVTKAVLALADIQPLGRPVARHTLCTQQTLLHWQVNHDRQIGVFKLDGTCIRRVKCVCGYVCVQQSVFVALQKSMSLCSVNLNLPVSPTLAAAQLKMERKLKSPSSEKKEKIKKKELSENWIFKVMPVEVCDPRTAWVKTNQGRRESSHRRTLTGSSWEMHSPLSSHSAPANYWQSGENAAERPQTGQRALDHLDPACGGSLLRPKDKHTLPVIDKDKKRCNPIHVFELSTTPVGYDNEGRDRDFDYKNFTSIKQLRIALRDAIARIGLLGSRCVSSAFHMLSLKPVMEEPLLDEEDPSGPSPLPLEMEGGPAYKKAGAVSRGVWEKAGSQGLLCVYTPAEHGGDLLSAAIVWEEQMYSNCSGPGFSLYSEIVMPYISHYGTQAQVELYIPQMAVGKCIGAIAMMEQGAGRPDTLSLLLQAWFLQNLQLAFTYESGLFLSQVFITNGWMSDLVVVVAVMNCDAKSVAHGLSLLLVENGTKEFHKGHKLDKIGLKA</sequence>
<dbReference type="InterPro" id="IPR037069">
    <property type="entry name" value="AcylCoA_DH/ox_N_sf"/>
</dbReference>
<evidence type="ECO:0000256" key="4">
    <source>
        <dbReference type="SAM" id="Coils"/>
    </source>
</evidence>
<reference evidence="8" key="1">
    <citation type="submission" date="2023-03" db="EMBL/GenBank/DDBJ databases">
        <title>Electrophorus voltai genome.</title>
        <authorList>
            <person name="Bian C."/>
        </authorList>
    </citation>
    <scope>NUCLEOTIDE SEQUENCE</scope>
    <source>
        <strain evidence="8">CB-2022</strain>
        <tissue evidence="8">Muscle</tissue>
    </source>
</reference>
<dbReference type="GO" id="GO:0050660">
    <property type="term" value="F:flavin adenine dinucleotide binding"/>
    <property type="evidence" value="ECO:0007669"/>
    <property type="project" value="InterPro"/>
</dbReference>
<dbReference type="GO" id="GO:0003995">
    <property type="term" value="F:acyl-CoA dehydrogenase activity"/>
    <property type="evidence" value="ECO:0007669"/>
    <property type="project" value="UniProtKB-ARBA"/>
</dbReference>
<dbReference type="PANTHER" id="PTHR43884">
    <property type="entry name" value="ACYL-COA DEHYDROGENASE"/>
    <property type="match status" value="1"/>
</dbReference>
<dbReference type="InterPro" id="IPR013786">
    <property type="entry name" value="AcylCoA_DH/ox_N"/>
</dbReference>
<proteinExistence type="predicted"/>
<dbReference type="Gene3D" id="1.10.540.10">
    <property type="entry name" value="Acyl-CoA dehydrogenase/oxidase, N-terminal domain"/>
    <property type="match status" value="1"/>
</dbReference>
<feature type="transmembrane region" description="Helical" evidence="6">
    <location>
        <begin position="15"/>
        <end position="37"/>
    </location>
</feature>
<feature type="region of interest" description="Disordered" evidence="5">
    <location>
        <begin position="457"/>
        <end position="502"/>
    </location>
</feature>
<keyword evidence="2" id="KW-0285">Flavoprotein</keyword>
<feature type="coiled-coil region" evidence="4">
    <location>
        <begin position="98"/>
        <end position="132"/>
    </location>
</feature>
<evidence type="ECO:0000256" key="1">
    <source>
        <dbReference type="ARBA" id="ARBA00001974"/>
    </source>
</evidence>
<evidence type="ECO:0000259" key="7">
    <source>
        <dbReference type="Pfam" id="PF02771"/>
    </source>
</evidence>
<gene>
    <name evidence="8" type="ORF">P4O66_018647</name>
</gene>
<evidence type="ECO:0000256" key="5">
    <source>
        <dbReference type="SAM" id="MobiDB-lite"/>
    </source>
</evidence>
<feature type="compositionally biased region" description="Polar residues" evidence="5">
    <location>
        <begin position="470"/>
        <end position="495"/>
    </location>
</feature>
<dbReference type="GO" id="GO:0006552">
    <property type="term" value="P:L-leucine catabolic process"/>
    <property type="evidence" value="ECO:0007669"/>
    <property type="project" value="TreeGrafter"/>
</dbReference>
<dbReference type="InterPro" id="IPR046373">
    <property type="entry name" value="Acyl-CoA_Oxase/DH_mid-dom_sf"/>
</dbReference>
<organism evidence="8 9">
    <name type="scientific">Electrophorus voltai</name>
    <dbReference type="NCBI Taxonomy" id="2609070"/>
    <lineage>
        <taxon>Eukaryota</taxon>
        <taxon>Metazoa</taxon>
        <taxon>Chordata</taxon>
        <taxon>Craniata</taxon>
        <taxon>Vertebrata</taxon>
        <taxon>Euteleostomi</taxon>
        <taxon>Actinopterygii</taxon>
        <taxon>Neopterygii</taxon>
        <taxon>Teleostei</taxon>
        <taxon>Ostariophysi</taxon>
        <taxon>Gymnotiformes</taxon>
        <taxon>Gymnotoidei</taxon>
        <taxon>Gymnotidae</taxon>
        <taxon>Electrophorus</taxon>
    </lineage>
</organism>